<gene>
    <name evidence="2" type="ORF">HZF10_12690</name>
</gene>
<dbReference type="Proteomes" id="UP000535020">
    <property type="component" value="Unassembled WGS sequence"/>
</dbReference>
<dbReference type="InterPro" id="IPR058512">
    <property type="entry name" value="DUF8199"/>
</dbReference>
<dbReference type="RefSeq" id="WP_176006593.1">
    <property type="nucleotide sequence ID" value="NZ_JABWMI010000014.1"/>
</dbReference>
<dbReference type="NCBIfam" id="NF047658">
    <property type="entry name" value="HYC_CC_PP"/>
    <property type="match status" value="1"/>
</dbReference>
<dbReference type="InterPro" id="IPR058060">
    <property type="entry name" value="HYC_CC_PP"/>
</dbReference>
<keyword evidence="3" id="KW-1185">Reference proteome</keyword>
<reference evidence="2 3" key="1">
    <citation type="submission" date="2020-07" db="EMBL/GenBank/DDBJ databases">
        <authorList>
            <person name="Sun Q."/>
        </authorList>
    </citation>
    <scope>NUCLEOTIDE SEQUENCE [LARGE SCALE GENOMIC DNA]</scope>
    <source>
        <strain evidence="2 3">MAH-1</strain>
    </source>
</reference>
<proteinExistence type="predicted"/>
<keyword evidence="1" id="KW-0732">Signal</keyword>
<protein>
    <submittedName>
        <fullName evidence="2">Uncharacterized protein</fullName>
    </submittedName>
</protein>
<organism evidence="2 3">
    <name type="scientific">Flavobacterium agri</name>
    <dbReference type="NCBI Taxonomy" id="2743471"/>
    <lineage>
        <taxon>Bacteria</taxon>
        <taxon>Pseudomonadati</taxon>
        <taxon>Bacteroidota</taxon>
        <taxon>Flavobacteriia</taxon>
        <taxon>Flavobacteriales</taxon>
        <taxon>Flavobacteriaceae</taxon>
        <taxon>Flavobacterium</taxon>
    </lineage>
</organism>
<dbReference type="AlphaFoldDB" id="A0A7Y8Y3A5"/>
<feature type="signal peptide" evidence="1">
    <location>
        <begin position="1"/>
        <end position="21"/>
    </location>
</feature>
<name>A0A7Y8Y3A5_9FLAO</name>
<dbReference type="Pfam" id="PF26622">
    <property type="entry name" value="DUF8199"/>
    <property type="match status" value="1"/>
</dbReference>
<evidence type="ECO:0000256" key="1">
    <source>
        <dbReference type="SAM" id="SignalP"/>
    </source>
</evidence>
<dbReference type="EMBL" id="JACBJI010000005">
    <property type="protein sequence ID" value="NYA71783.1"/>
    <property type="molecule type" value="Genomic_DNA"/>
</dbReference>
<evidence type="ECO:0000313" key="2">
    <source>
        <dbReference type="EMBL" id="NYA71783.1"/>
    </source>
</evidence>
<feature type="chain" id="PRO_5030822549" evidence="1">
    <location>
        <begin position="22"/>
        <end position="127"/>
    </location>
</feature>
<evidence type="ECO:0000313" key="3">
    <source>
        <dbReference type="Proteomes" id="UP000535020"/>
    </source>
</evidence>
<comment type="caution">
    <text evidence="2">The sequence shown here is derived from an EMBL/GenBank/DDBJ whole genome shotgun (WGS) entry which is preliminary data.</text>
</comment>
<sequence>MKKCIGFLLAFLVLASNTGLAFSVHYCGDEIASVKPIFLSSEKGCCGKADSKPMGCCKTKIVKSDKEHETIVKTFSFSFEAPFVPSEIVSIPFQISSNFIEKPAASYYCDANAPPLFKLYSQYIFYA</sequence>
<accession>A0A7Y8Y3A5</accession>